<dbReference type="InterPro" id="IPR036770">
    <property type="entry name" value="Ankyrin_rpt-contain_sf"/>
</dbReference>
<dbReference type="Proteomes" id="UP000799772">
    <property type="component" value="Unassembled WGS sequence"/>
</dbReference>
<evidence type="ECO:0008006" key="3">
    <source>
        <dbReference type="Google" id="ProtNLM"/>
    </source>
</evidence>
<reference evidence="1" key="1">
    <citation type="journal article" date="2020" name="Stud. Mycol.">
        <title>101 Dothideomycetes genomes: a test case for predicting lifestyles and emergence of pathogens.</title>
        <authorList>
            <person name="Haridas S."/>
            <person name="Albert R."/>
            <person name="Binder M."/>
            <person name="Bloem J."/>
            <person name="Labutti K."/>
            <person name="Salamov A."/>
            <person name="Andreopoulos B."/>
            <person name="Baker S."/>
            <person name="Barry K."/>
            <person name="Bills G."/>
            <person name="Bluhm B."/>
            <person name="Cannon C."/>
            <person name="Castanera R."/>
            <person name="Culley D."/>
            <person name="Daum C."/>
            <person name="Ezra D."/>
            <person name="Gonzalez J."/>
            <person name="Henrissat B."/>
            <person name="Kuo A."/>
            <person name="Liang C."/>
            <person name="Lipzen A."/>
            <person name="Lutzoni F."/>
            <person name="Magnuson J."/>
            <person name="Mondo S."/>
            <person name="Nolan M."/>
            <person name="Ohm R."/>
            <person name="Pangilinan J."/>
            <person name="Park H.-J."/>
            <person name="Ramirez L."/>
            <person name="Alfaro M."/>
            <person name="Sun H."/>
            <person name="Tritt A."/>
            <person name="Yoshinaga Y."/>
            <person name="Zwiers L.-H."/>
            <person name="Turgeon B."/>
            <person name="Goodwin S."/>
            <person name="Spatafora J."/>
            <person name="Crous P."/>
            <person name="Grigoriev I."/>
        </authorList>
    </citation>
    <scope>NUCLEOTIDE SEQUENCE</scope>
    <source>
        <strain evidence="1">CBS 133067</strain>
    </source>
</reference>
<protein>
    <recommendedName>
        <fullName evidence="3">Fungal N-terminal domain-containing protein</fullName>
    </recommendedName>
</protein>
<name>A0A9P4M7R4_9PEZI</name>
<organism evidence="1 2">
    <name type="scientific">Rhizodiscina lignyota</name>
    <dbReference type="NCBI Taxonomy" id="1504668"/>
    <lineage>
        <taxon>Eukaryota</taxon>
        <taxon>Fungi</taxon>
        <taxon>Dikarya</taxon>
        <taxon>Ascomycota</taxon>
        <taxon>Pezizomycotina</taxon>
        <taxon>Dothideomycetes</taxon>
        <taxon>Pleosporomycetidae</taxon>
        <taxon>Aulographales</taxon>
        <taxon>Rhizodiscinaceae</taxon>
        <taxon>Rhizodiscina</taxon>
    </lineage>
</organism>
<accession>A0A9P4M7R4</accession>
<dbReference type="SUPFAM" id="SSF48403">
    <property type="entry name" value="Ankyrin repeat"/>
    <property type="match status" value="1"/>
</dbReference>
<keyword evidence="2" id="KW-1185">Reference proteome</keyword>
<dbReference type="EMBL" id="ML978130">
    <property type="protein sequence ID" value="KAF2096069.1"/>
    <property type="molecule type" value="Genomic_DNA"/>
</dbReference>
<sequence>MSGVEILGAVAAVAQLTNGTFKACLKIVKLLSKLENAPKEVLRDVADLEELTRLISSLNSPDDTQSGLVDLTDAQYIKELLDKLNSLGSELNHKLKTLQAQSSDSPPRKLWRDIVSVKRQDELSDLFDRIARTKSSIAALLPGLGIRALQKFKTFNTSEHDDIRNLMGNQHAADQASIVASEHKIIEAIKASTVEQGDRIEQLQLITTDTKFAVQEQSAQVELICGKLETSISKSTAHLEGELKQMETQLTILVNSIPGASNALVAKPQALAEACNQASAYFPVHATTPCRQQMLKDFGCCCRGFKATQFRKRGFFAYFRVEEVDHVPSCPLHLSKTTCRSRGFRVCLHPLLEYSIDIMFNTTSGAGGSSVAPVLRYYSTVQRAESPLFMLFDAFLIQTTSNNHQQLNILVSDTQKKRYQKYLEDLTQKFANLLYSDPSHARVKDERGHTILHDIVGVWLYRAHEIDMYDAVCQMVRLAAVAGVDLEAVDNRGYTALSFIMHTQWYLPQIKHYKRIEAVFLQLDCTVYRLRQPCCGSWVEMIARWISNLVSIPEYAESWGLDPIYAAVLYRSETSLRRVLDKGSNPNGMVKQNHIHPGNFPTPLECVVTMQWMAGFQMLVEAGADGLYALRVAEHRSDFATFTYLLEHSCSLFPHPCSGHRCPPGLKVDPESFNRFGGFYATKDITFAIRIAQELENRRGRLEDLVRMHLTLERYHRICSSQHSRIDVRAKDLYDLLERNGVEIPRSLWPGPQHSVFHIPQLSFTVAKELYARGFVSIDEPDEYGITPLELHCWDKKAAYHSNHIPLLNWFLEKGASPRFRNPNAPSLLFPTVNFGLGTPEGSKLLSYVNQTVDPSLTDNCSCFCSSSGCLPIHLFVFHHNRGHHSRRSKFEQWCNVSQLESGLLDIYSQEMCRLEVFDRLGMAHTCLKDYYLHKHTPYYGNDTKFTVCDGDSYEIQAEDEELREQLELILKAHTEHRNRFEGTWSEFWDRWWLRVDHILPEPDDREFGWHGERVARNATTREWAQESITIWRHDISSGRWKYEYKDREIDPLPQEYAGLNFIDIIRLELFPSEAGISDSVQ</sequence>
<dbReference type="OrthoDB" id="5242853at2759"/>
<evidence type="ECO:0000313" key="2">
    <source>
        <dbReference type="Proteomes" id="UP000799772"/>
    </source>
</evidence>
<dbReference type="Gene3D" id="1.25.40.20">
    <property type="entry name" value="Ankyrin repeat-containing domain"/>
    <property type="match status" value="1"/>
</dbReference>
<gene>
    <name evidence="1" type="ORF">NA57DRAFT_78841</name>
</gene>
<proteinExistence type="predicted"/>
<dbReference type="AlphaFoldDB" id="A0A9P4M7R4"/>
<evidence type="ECO:0000313" key="1">
    <source>
        <dbReference type="EMBL" id="KAF2096069.1"/>
    </source>
</evidence>
<comment type="caution">
    <text evidence="1">The sequence shown here is derived from an EMBL/GenBank/DDBJ whole genome shotgun (WGS) entry which is preliminary data.</text>
</comment>